<keyword evidence="7" id="KW-1185">Reference proteome</keyword>
<feature type="region of interest" description="Disordered" evidence="4">
    <location>
        <begin position="167"/>
        <end position="189"/>
    </location>
</feature>
<feature type="compositionally biased region" description="Basic and acidic residues" evidence="4">
    <location>
        <begin position="167"/>
        <end position="178"/>
    </location>
</feature>
<dbReference type="PRINTS" id="PR00971">
    <property type="entry name" value="RIBOSOMALS10"/>
</dbReference>
<evidence type="ECO:0000313" key="7">
    <source>
        <dbReference type="Proteomes" id="UP001153076"/>
    </source>
</evidence>
<evidence type="ECO:0000259" key="5">
    <source>
        <dbReference type="SMART" id="SM01403"/>
    </source>
</evidence>
<dbReference type="Pfam" id="PF00338">
    <property type="entry name" value="Ribosomal_S10"/>
    <property type="match status" value="1"/>
</dbReference>
<dbReference type="GO" id="GO:0005840">
    <property type="term" value="C:ribosome"/>
    <property type="evidence" value="ECO:0007669"/>
    <property type="project" value="UniProtKB-KW"/>
</dbReference>
<name>A0A9Q1JWB8_9CARY</name>
<evidence type="ECO:0000313" key="6">
    <source>
        <dbReference type="EMBL" id="KAJ8432263.1"/>
    </source>
</evidence>
<feature type="domain" description="Small ribosomal subunit protein uS10" evidence="5">
    <location>
        <begin position="19"/>
        <end position="103"/>
    </location>
</feature>
<dbReference type="PANTHER" id="PTHR11700">
    <property type="entry name" value="30S RIBOSOMAL PROTEIN S10 FAMILY MEMBER"/>
    <property type="match status" value="1"/>
</dbReference>
<gene>
    <name evidence="6" type="ORF">Cgig2_028525</name>
</gene>
<dbReference type="Gene3D" id="3.30.70.600">
    <property type="entry name" value="Ribosomal protein S10 domain"/>
    <property type="match status" value="1"/>
</dbReference>
<dbReference type="GO" id="GO:0003735">
    <property type="term" value="F:structural constituent of ribosome"/>
    <property type="evidence" value="ECO:0007669"/>
    <property type="project" value="InterPro"/>
</dbReference>
<comment type="similarity">
    <text evidence="1">Belongs to the universal ribosomal protein uS10 family.</text>
</comment>
<comment type="caution">
    <text evidence="6">The sequence shown here is derived from an EMBL/GenBank/DDBJ whole genome shotgun (WGS) entry which is preliminary data.</text>
</comment>
<sequence length="205" mass="23408">MLAEIVNGVTGTAMSTKIRVVVSSFGRPVVESFPTYTRKVALPESRVLYTVLRSPHIDKKSREQFEMRIQKHVLDIKAERHELHHKLFWLKRHRMLGAQFEVQVSCKTRLDPKLLPLPQNRLQTRNLEQSSLLLLLCSTSVTVSILDYDSTIQLKKYPILITSRQTLEEKTKEPRETESIGSFPESSICSPTLAHSIADTKTKLA</sequence>
<evidence type="ECO:0000256" key="3">
    <source>
        <dbReference type="ARBA" id="ARBA00023274"/>
    </source>
</evidence>
<dbReference type="GO" id="GO:0006412">
    <property type="term" value="P:translation"/>
    <property type="evidence" value="ECO:0007669"/>
    <property type="project" value="InterPro"/>
</dbReference>
<organism evidence="6 7">
    <name type="scientific">Carnegiea gigantea</name>
    <dbReference type="NCBI Taxonomy" id="171969"/>
    <lineage>
        <taxon>Eukaryota</taxon>
        <taxon>Viridiplantae</taxon>
        <taxon>Streptophyta</taxon>
        <taxon>Embryophyta</taxon>
        <taxon>Tracheophyta</taxon>
        <taxon>Spermatophyta</taxon>
        <taxon>Magnoliopsida</taxon>
        <taxon>eudicotyledons</taxon>
        <taxon>Gunneridae</taxon>
        <taxon>Pentapetalae</taxon>
        <taxon>Caryophyllales</taxon>
        <taxon>Cactineae</taxon>
        <taxon>Cactaceae</taxon>
        <taxon>Cactoideae</taxon>
        <taxon>Echinocereeae</taxon>
        <taxon>Carnegiea</taxon>
    </lineage>
</organism>
<dbReference type="OrthoDB" id="366214at2759"/>
<reference evidence="6" key="1">
    <citation type="submission" date="2022-04" db="EMBL/GenBank/DDBJ databases">
        <title>Carnegiea gigantea Genome sequencing and assembly v2.</title>
        <authorList>
            <person name="Copetti D."/>
            <person name="Sanderson M.J."/>
            <person name="Burquez A."/>
            <person name="Wojciechowski M.F."/>
        </authorList>
    </citation>
    <scope>NUCLEOTIDE SEQUENCE</scope>
    <source>
        <strain evidence="6">SGP5-SGP5p</strain>
        <tissue evidence="6">Aerial part</tissue>
    </source>
</reference>
<dbReference type="Proteomes" id="UP001153076">
    <property type="component" value="Unassembled WGS sequence"/>
</dbReference>
<evidence type="ECO:0000256" key="4">
    <source>
        <dbReference type="SAM" id="MobiDB-lite"/>
    </source>
</evidence>
<protein>
    <recommendedName>
        <fullName evidence="5">Small ribosomal subunit protein uS10 domain-containing protein</fullName>
    </recommendedName>
</protein>
<dbReference type="GO" id="GO:1990904">
    <property type="term" value="C:ribonucleoprotein complex"/>
    <property type="evidence" value="ECO:0007669"/>
    <property type="project" value="UniProtKB-KW"/>
</dbReference>
<evidence type="ECO:0000256" key="1">
    <source>
        <dbReference type="ARBA" id="ARBA00007102"/>
    </source>
</evidence>
<accession>A0A9Q1JWB8</accession>
<dbReference type="InterPro" id="IPR027486">
    <property type="entry name" value="Ribosomal_uS10_dom"/>
</dbReference>
<evidence type="ECO:0000256" key="2">
    <source>
        <dbReference type="ARBA" id="ARBA00022980"/>
    </source>
</evidence>
<dbReference type="SUPFAM" id="SSF54999">
    <property type="entry name" value="Ribosomal protein S10"/>
    <property type="match status" value="1"/>
</dbReference>
<keyword evidence="2" id="KW-0689">Ribosomal protein</keyword>
<dbReference type="InterPro" id="IPR001848">
    <property type="entry name" value="Ribosomal_uS10"/>
</dbReference>
<proteinExistence type="inferred from homology"/>
<dbReference type="AlphaFoldDB" id="A0A9Q1JWB8"/>
<dbReference type="InterPro" id="IPR036838">
    <property type="entry name" value="Ribosomal_uS10_dom_sf"/>
</dbReference>
<dbReference type="EMBL" id="JAKOGI010000620">
    <property type="protein sequence ID" value="KAJ8432263.1"/>
    <property type="molecule type" value="Genomic_DNA"/>
</dbReference>
<dbReference type="SMART" id="SM01403">
    <property type="entry name" value="Ribosomal_S10"/>
    <property type="match status" value="1"/>
</dbReference>
<keyword evidence="3" id="KW-0687">Ribonucleoprotein</keyword>